<dbReference type="NCBIfam" id="NF041163">
    <property type="entry name" value="encap_f2b"/>
    <property type="match status" value="1"/>
</dbReference>
<feature type="region of interest" description="Disordered" evidence="1">
    <location>
        <begin position="1"/>
        <end position="22"/>
    </location>
</feature>
<dbReference type="InterPro" id="IPR045641">
    <property type="entry name" value="SrpI-like"/>
</dbReference>
<dbReference type="CDD" id="cd00038">
    <property type="entry name" value="CAP_ED"/>
    <property type="match status" value="1"/>
</dbReference>
<dbReference type="SUPFAM" id="SSF51206">
    <property type="entry name" value="cAMP-binding domain-like"/>
    <property type="match status" value="1"/>
</dbReference>
<dbReference type="Gene3D" id="2.60.120.10">
    <property type="entry name" value="Jelly Rolls"/>
    <property type="match status" value="1"/>
</dbReference>
<accession>A0A542DCV6</accession>
<keyword evidence="4" id="KW-1185">Reference proteome</keyword>
<comment type="caution">
    <text evidence="3">The sequence shown here is derived from an EMBL/GenBank/DDBJ whole genome shotgun (WGS) entry which is preliminary data.</text>
</comment>
<dbReference type="PANTHER" id="PTHR24567">
    <property type="entry name" value="CRP FAMILY TRANSCRIPTIONAL REGULATORY PROTEIN"/>
    <property type="match status" value="1"/>
</dbReference>
<name>A0A542DCV6_AMYCI</name>
<gene>
    <name evidence="3" type="ORF">FB471_0547</name>
</gene>
<dbReference type="Pfam" id="PF19307">
    <property type="entry name" value="SrpI-like"/>
    <property type="match status" value="1"/>
</dbReference>
<dbReference type="PROSITE" id="PS50042">
    <property type="entry name" value="CNMP_BINDING_3"/>
    <property type="match status" value="1"/>
</dbReference>
<protein>
    <submittedName>
        <fullName evidence="3">Cyclic nucleotide-binding protein</fullName>
    </submittedName>
</protein>
<dbReference type="PANTHER" id="PTHR24567:SF74">
    <property type="entry name" value="HTH-TYPE TRANSCRIPTIONAL REGULATOR ARCR"/>
    <property type="match status" value="1"/>
</dbReference>
<proteinExistence type="predicted"/>
<dbReference type="Pfam" id="PF00027">
    <property type="entry name" value="cNMP_binding"/>
    <property type="match status" value="1"/>
</dbReference>
<evidence type="ECO:0000313" key="3">
    <source>
        <dbReference type="EMBL" id="TQJ00896.1"/>
    </source>
</evidence>
<dbReference type="InterPro" id="IPR050397">
    <property type="entry name" value="Env_Response_Regulators"/>
</dbReference>
<organism evidence="3 4">
    <name type="scientific">Amycolatopsis cihanbeyliensis</name>
    <dbReference type="NCBI Taxonomy" id="1128664"/>
    <lineage>
        <taxon>Bacteria</taxon>
        <taxon>Bacillati</taxon>
        <taxon>Actinomycetota</taxon>
        <taxon>Actinomycetes</taxon>
        <taxon>Pseudonocardiales</taxon>
        <taxon>Pseudonocardiaceae</taxon>
        <taxon>Amycolatopsis</taxon>
    </lineage>
</organism>
<dbReference type="InterPro" id="IPR000595">
    <property type="entry name" value="cNMP-bd_dom"/>
</dbReference>
<evidence type="ECO:0000256" key="1">
    <source>
        <dbReference type="SAM" id="MobiDB-lite"/>
    </source>
</evidence>
<dbReference type="RefSeq" id="WP_246076212.1">
    <property type="nucleotide sequence ID" value="NZ_VFML01000001.1"/>
</dbReference>
<dbReference type="AlphaFoldDB" id="A0A542DCV6"/>
<evidence type="ECO:0000313" key="4">
    <source>
        <dbReference type="Proteomes" id="UP000320876"/>
    </source>
</evidence>
<dbReference type="Proteomes" id="UP000320876">
    <property type="component" value="Unassembled WGS sequence"/>
</dbReference>
<dbReference type="InterPro" id="IPR018490">
    <property type="entry name" value="cNMP-bd_dom_sf"/>
</dbReference>
<dbReference type="InterPro" id="IPR049817">
    <property type="entry name" value="Encap_f2b"/>
</dbReference>
<dbReference type="InterPro" id="IPR014710">
    <property type="entry name" value="RmlC-like_jellyroll"/>
</dbReference>
<feature type="domain" description="Cyclic nucleotide-binding" evidence="2">
    <location>
        <begin position="104"/>
        <end position="210"/>
    </location>
</feature>
<evidence type="ECO:0000259" key="2">
    <source>
        <dbReference type="PROSITE" id="PS50042"/>
    </source>
</evidence>
<reference evidence="3 4" key="1">
    <citation type="submission" date="2019-06" db="EMBL/GenBank/DDBJ databases">
        <title>Sequencing the genomes of 1000 actinobacteria strains.</title>
        <authorList>
            <person name="Klenk H.-P."/>
        </authorList>
    </citation>
    <scope>NUCLEOTIDE SEQUENCE [LARGE SCALE GENOMIC DNA]</scope>
    <source>
        <strain evidence="3 4">DSM 45679</strain>
    </source>
</reference>
<dbReference type="SMART" id="SM00100">
    <property type="entry name" value="cNMP"/>
    <property type="match status" value="1"/>
</dbReference>
<dbReference type="GO" id="GO:0003700">
    <property type="term" value="F:DNA-binding transcription factor activity"/>
    <property type="evidence" value="ECO:0007669"/>
    <property type="project" value="TreeGrafter"/>
</dbReference>
<dbReference type="GO" id="GO:0005829">
    <property type="term" value="C:cytosol"/>
    <property type="evidence" value="ECO:0007669"/>
    <property type="project" value="TreeGrafter"/>
</dbReference>
<dbReference type="EMBL" id="VFML01000001">
    <property type="protein sequence ID" value="TQJ00896.1"/>
    <property type="molecule type" value="Genomic_DNA"/>
</dbReference>
<sequence>MTATTETAEPDAGAEGRPPHSLGTAAARQLATTTKSVPQMQGISPRWLLRKLPWVETKGGTYRVNRRLTYTLGDGRVTFVNTGSAVRVIPQELRELAPLRGFDDEDVLDALADRFEQEQFQPGEVIAEFGHRADRVYLIAHGKANRLGAGEYGDRTVLGTMADGEHFGSTMLLESGNLWDFTVQAVTPCTVLALPRQRFEDLLGRSDRLRAHLDRVRAHRPEPRNKLGEADIELASGHAGEPSLPATFVDYEAAPREYELSLAQTVLRIHTRVADLYNNPMDQTEQQLRLTIQALRERQEHELVNNREFGLLHNADLRQRVQTRTGPPTPDDLDELLSRRRRSEFFFAHPRAIAAFGRECTRRGVYPEALDVGDRTAMSWRGVPLLPCDKIPISDTGTSSIMVMRTGEEHEGVIGLHETGLPDEYEPGLSVRFRGVDAKAILSYLVSAYYSAAVLVPDALGVLEHVEIGREG</sequence>